<evidence type="ECO:0000313" key="1">
    <source>
        <dbReference type="EMBL" id="WLJ25882.1"/>
    </source>
</evidence>
<accession>A0AA50AD61</accession>
<protein>
    <submittedName>
        <fullName evidence="1">Uncharacterized protein</fullName>
    </submittedName>
</protein>
<dbReference type="EMBL" id="OQ890318">
    <property type="protein sequence ID" value="WLJ25882.1"/>
    <property type="molecule type" value="Genomic_DNA"/>
</dbReference>
<reference evidence="1" key="1">
    <citation type="submission" date="2023-04" db="EMBL/GenBank/DDBJ databases">
        <title>The human skin virome in hidradenitis suppurativa patients.</title>
        <authorList>
            <person name="Jansen D."/>
        </authorList>
    </citation>
    <scope>NUCLEOTIDE SEQUENCE</scope>
    <source>
        <strain evidence="1">VC3_JansenPhageI</strain>
    </source>
</reference>
<organism evidence="1">
    <name type="scientific">Staphylococcus phage HS12</name>
    <dbReference type="NCBI Taxonomy" id="3056402"/>
    <lineage>
        <taxon>Viruses</taxon>
    </lineage>
</organism>
<sequence>MNAEEYEIRYLQSPHLMEYYPRFDDCNQYIFDSTNDYLLSVVNELDLHDLHLHKTGLYEIAKVHGGKLISEPIRNLTVDEILDIVNKENEYGPVDTKRLPEDE</sequence>
<proteinExistence type="predicted"/>
<name>A0AA50AD61_9VIRU</name>